<proteinExistence type="predicted"/>
<evidence type="ECO:0000313" key="1">
    <source>
        <dbReference type="EMBL" id="KUM50945.1"/>
    </source>
</evidence>
<dbReference type="AlphaFoldDB" id="A0A117NJ54"/>
<gene>
    <name evidence="1" type="ORF">ABT39_MTgene791</name>
</gene>
<keyword evidence="1" id="KW-0496">Mitochondrion</keyword>
<sequence>MKGAPLPLLARNLDMGQEWILLDEVVVLDLDNMELMN</sequence>
<protein>
    <submittedName>
        <fullName evidence="1">Uncharacterized protein</fullName>
    </submittedName>
</protein>
<reference evidence="1" key="1">
    <citation type="journal article" date="2015" name="Genome Biol. Evol.">
        <title>Organellar Genomes of White Spruce (Picea glauca): Assembly and Annotation.</title>
        <authorList>
            <person name="Jackman S.D."/>
            <person name="Warren R.L."/>
            <person name="Gibb E.A."/>
            <person name="Vandervalk B.P."/>
            <person name="Mohamadi H."/>
            <person name="Chu J."/>
            <person name="Raymond A."/>
            <person name="Pleasance S."/>
            <person name="Coope R."/>
            <person name="Wildung M.R."/>
            <person name="Ritland C.E."/>
            <person name="Bousquet J."/>
            <person name="Jones S.J."/>
            <person name="Bohlmann J."/>
            <person name="Birol I."/>
        </authorList>
    </citation>
    <scope>NUCLEOTIDE SEQUENCE [LARGE SCALE GENOMIC DNA]</scope>
    <source>
        <tissue evidence="1">Flushing bud</tissue>
    </source>
</reference>
<geneLocation type="mitochondrion" evidence="1"/>
<organism evidence="1">
    <name type="scientific">Picea glauca</name>
    <name type="common">White spruce</name>
    <name type="synonym">Pinus glauca</name>
    <dbReference type="NCBI Taxonomy" id="3330"/>
    <lineage>
        <taxon>Eukaryota</taxon>
        <taxon>Viridiplantae</taxon>
        <taxon>Streptophyta</taxon>
        <taxon>Embryophyta</taxon>
        <taxon>Tracheophyta</taxon>
        <taxon>Spermatophyta</taxon>
        <taxon>Pinopsida</taxon>
        <taxon>Pinidae</taxon>
        <taxon>Conifers I</taxon>
        <taxon>Pinales</taxon>
        <taxon>Pinaceae</taxon>
        <taxon>Picea</taxon>
    </lineage>
</organism>
<dbReference type="EMBL" id="LKAM01000001">
    <property type="protein sequence ID" value="KUM50945.1"/>
    <property type="molecule type" value="Genomic_DNA"/>
</dbReference>
<name>A0A117NJ54_PICGL</name>
<accession>A0A117NJ54</accession>
<comment type="caution">
    <text evidence="1">The sequence shown here is derived from an EMBL/GenBank/DDBJ whole genome shotgun (WGS) entry which is preliminary data.</text>
</comment>